<proteinExistence type="predicted"/>
<name>A0A9Q9YXF5_CYPCA</name>
<protein>
    <submittedName>
        <fullName evidence="1">Coiled-coil domain-containing protein 150-like isoform X1</fullName>
    </submittedName>
</protein>
<reference evidence="1" key="1">
    <citation type="submission" date="2025-08" db="UniProtKB">
        <authorList>
            <consortium name="RefSeq"/>
        </authorList>
    </citation>
    <scope>IDENTIFICATION</scope>
    <source>
        <tissue evidence="1">Muscle</tissue>
    </source>
</reference>
<dbReference type="Proteomes" id="UP001155660">
    <property type="component" value="Chromosome A15"/>
</dbReference>
<dbReference type="RefSeq" id="XP_042627536.1">
    <property type="nucleotide sequence ID" value="XM_042771602.1"/>
</dbReference>
<accession>A0A9Q9YXF5</accession>
<dbReference type="OrthoDB" id="416454at2759"/>
<gene>
    <name evidence="1" type="primary">LOC109104465</name>
</gene>
<dbReference type="AlphaFoldDB" id="A0A9Q9YXF5"/>
<organism evidence="1">
    <name type="scientific">Cyprinus carpio</name>
    <name type="common">Common carp</name>
    <dbReference type="NCBI Taxonomy" id="7962"/>
    <lineage>
        <taxon>Eukaryota</taxon>
        <taxon>Metazoa</taxon>
        <taxon>Chordata</taxon>
        <taxon>Craniata</taxon>
        <taxon>Vertebrata</taxon>
        <taxon>Euteleostomi</taxon>
        <taxon>Actinopterygii</taxon>
        <taxon>Neopterygii</taxon>
        <taxon>Teleostei</taxon>
        <taxon>Ostariophysi</taxon>
        <taxon>Cypriniformes</taxon>
        <taxon>Cyprinidae</taxon>
        <taxon>Cyprininae</taxon>
        <taxon>Cyprinus</taxon>
    </lineage>
</organism>
<evidence type="ECO:0000313" key="1">
    <source>
        <dbReference type="RefSeq" id="XP_042627536.1"/>
    </source>
</evidence>
<dbReference type="InterPro" id="IPR038807">
    <property type="entry name" value="CCDC150"/>
</dbReference>
<dbReference type="PANTHER" id="PTHR35352">
    <property type="entry name" value="COILED-COIL DOMAIN-CONTAINING PROTEIN 150"/>
    <property type="match status" value="1"/>
</dbReference>
<dbReference type="GeneID" id="109104465"/>
<dbReference type="KEGG" id="ccar:109104465"/>
<sequence>MLERSIQRLQGELSCAVKDGETLREERDRIKRKMNSAVILLKTQLSEIKVELCMVNSALQKQKEDNKELMESLAALEHQQVTHRQIEQMLWDLTDSENKLAYEKGKLQARVQQMATDLKTLKAECTQHCQTQHCQHCAAEHLHTDAERNQTLKEQLCALQQHHRDMNEVAQTLENVLSSHSRLQQNTQTLYAELRERAQELHTLSREVCVRETTRGQTSDQRIRVSST</sequence>
<dbReference type="PANTHER" id="PTHR35352:SF1">
    <property type="entry name" value="COILED-COIL DOMAIN-CONTAINING PROTEIN 150"/>
    <property type="match status" value="1"/>
</dbReference>